<dbReference type="SUPFAM" id="SSF48498">
    <property type="entry name" value="Tetracyclin repressor-like, C-terminal domain"/>
    <property type="match status" value="1"/>
</dbReference>
<evidence type="ECO:0000256" key="3">
    <source>
        <dbReference type="ARBA" id="ARBA00023125"/>
    </source>
</evidence>
<evidence type="ECO:0000256" key="1">
    <source>
        <dbReference type="ARBA" id="ARBA00022491"/>
    </source>
</evidence>
<evidence type="ECO:0000256" key="2">
    <source>
        <dbReference type="ARBA" id="ARBA00023015"/>
    </source>
</evidence>
<dbReference type="KEGG" id="spph:KFK14_13405"/>
<feature type="domain" description="HTH tetR-type" evidence="6">
    <location>
        <begin position="8"/>
        <end position="68"/>
    </location>
</feature>
<keyword evidence="3 5" id="KW-0238">DNA-binding</keyword>
<keyword evidence="2" id="KW-0805">Transcription regulation</keyword>
<dbReference type="EMBL" id="CP073910">
    <property type="protein sequence ID" value="QUT04137.1"/>
    <property type="molecule type" value="Genomic_DNA"/>
</dbReference>
<dbReference type="InterPro" id="IPR009057">
    <property type="entry name" value="Homeodomain-like_sf"/>
</dbReference>
<keyword evidence="4" id="KW-0804">Transcription</keyword>
<dbReference type="Pfam" id="PF00440">
    <property type="entry name" value="TetR_N"/>
    <property type="match status" value="1"/>
</dbReference>
<evidence type="ECO:0000256" key="4">
    <source>
        <dbReference type="ARBA" id="ARBA00023163"/>
    </source>
</evidence>
<protein>
    <submittedName>
        <fullName evidence="7">TetR family transcriptional regulator</fullName>
    </submittedName>
</protein>
<dbReference type="SUPFAM" id="SSF46689">
    <property type="entry name" value="Homeodomain-like"/>
    <property type="match status" value="1"/>
</dbReference>
<organism evidence="7 8">
    <name type="scientific">Sphingobium phenoxybenzoativorans</name>
    <dbReference type="NCBI Taxonomy" id="1592790"/>
    <lineage>
        <taxon>Bacteria</taxon>
        <taxon>Pseudomonadati</taxon>
        <taxon>Pseudomonadota</taxon>
        <taxon>Alphaproteobacteria</taxon>
        <taxon>Sphingomonadales</taxon>
        <taxon>Sphingomonadaceae</taxon>
        <taxon>Sphingobium</taxon>
    </lineage>
</organism>
<evidence type="ECO:0000313" key="8">
    <source>
        <dbReference type="Proteomes" id="UP000681425"/>
    </source>
</evidence>
<name>A0A975Q0B4_9SPHN</name>
<evidence type="ECO:0000313" key="7">
    <source>
        <dbReference type="EMBL" id="QUT04137.1"/>
    </source>
</evidence>
<evidence type="ECO:0000259" key="6">
    <source>
        <dbReference type="PROSITE" id="PS50977"/>
    </source>
</evidence>
<dbReference type="InterPro" id="IPR039538">
    <property type="entry name" value="BetI_C"/>
</dbReference>
<dbReference type="InterPro" id="IPR036271">
    <property type="entry name" value="Tet_transcr_reg_TetR-rel_C_sf"/>
</dbReference>
<dbReference type="GO" id="GO:0003700">
    <property type="term" value="F:DNA-binding transcription factor activity"/>
    <property type="evidence" value="ECO:0007669"/>
    <property type="project" value="TreeGrafter"/>
</dbReference>
<reference evidence="7" key="1">
    <citation type="submission" date="2021-04" db="EMBL/GenBank/DDBJ databases">
        <title>Isolation of p-tert-butylphenol degrading bacteria Sphingobium phenoxybenzoativorans Tas13 from active sludge.</title>
        <authorList>
            <person name="Li Y."/>
        </authorList>
    </citation>
    <scope>NUCLEOTIDE SEQUENCE</scope>
    <source>
        <strain evidence="7">Tas13</strain>
    </source>
</reference>
<dbReference type="Gene3D" id="1.10.357.10">
    <property type="entry name" value="Tetracycline Repressor, domain 2"/>
    <property type="match status" value="1"/>
</dbReference>
<proteinExistence type="predicted"/>
<dbReference type="InterPro" id="IPR001647">
    <property type="entry name" value="HTH_TetR"/>
</dbReference>
<dbReference type="AlphaFoldDB" id="A0A975Q0B4"/>
<dbReference type="PROSITE" id="PS50977">
    <property type="entry name" value="HTH_TETR_2"/>
    <property type="match status" value="1"/>
</dbReference>
<accession>A0A975Q0B4</accession>
<dbReference type="InterPro" id="IPR050109">
    <property type="entry name" value="HTH-type_TetR-like_transc_reg"/>
</dbReference>
<feature type="DNA-binding region" description="H-T-H motif" evidence="5">
    <location>
        <begin position="31"/>
        <end position="50"/>
    </location>
</feature>
<evidence type="ECO:0000256" key="5">
    <source>
        <dbReference type="PROSITE-ProRule" id="PRU00335"/>
    </source>
</evidence>
<dbReference type="GO" id="GO:0000976">
    <property type="term" value="F:transcription cis-regulatory region binding"/>
    <property type="evidence" value="ECO:0007669"/>
    <property type="project" value="TreeGrafter"/>
</dbReference>
<gene>
    <name evidence="7" type="ORF">KFK14_13405</name>
</gene>
<dbReference type="PANTHER" id="PTHR30055">
    <property type="entry name" value="HTH-TYPE TRANSCRIPTIONAL REGULATOR RUTR"/>
    <property type="match status" value="1"/>
</dbReference>
<dbReference type="RefSeq" id="WP_212608022.1">
    <property type="nucleotide sequence ID" value="NZ_CP073910.1"/>
</dbReference>
<dbReference type="PANTHER" id="PTHR30055:SF148">
    <property type="entry name" value="TETR-FAMILY TRANSCRIPTIONAL REGULATOR"/>
    <property type="match status" value="1"/>
</dbReference>
<dbReference type="Pfam" id="PF13977">
    <property type="entry name" value="TetR_C_6"/>
    <property type="match status" value="1"/>
</dbReference>
<sequence length="194" mass="21803">MPPPVDHEARRRHIAEIAADLIAEGGLDQATVRKVSAAAGYSTAVVSHYFADKRELLLLAYRAAAQETQRRFDAARAKDPRDLTGALEAFLPIDAQSARAWRVYFAFWSVTASDPELAAEQKWWLANARRIIGETVRDRFGMRDDLEMCAQSLLIMMQGLAVQAVFDQDQWTADKQHAFLETQVRLITGEAQNQ</sequence>
<keyword evidence="1" id="KW-0678">Repressor</keyword>
<keyword evidence="8" id="KW-1185">Reference proteome</keyword>
<dbReference type="Proteomes" id="UP000681425">
    <property type="component" value="Chromosome"/>
</dbReference>